<protein>
    <submittedName>
        <fullName evidence="1">Uncharacterized protein</fullName>
    </submittedName>
</protein>
<dbReference type="Proteomes" id="UP000775213">
    <property type="component" value="Unassembled WGS sequence"/>
</dbReference>
<organism evidence="1 2">
    <name type="scientific">Dendrobium chrysotoxum</name>
    <name type="common">Orchid</name>
    <dbReference type="NCBI Taxonomy" id="161865"/>
    <lineage>
        <taxon>Eukaryota</taxon>
        <taxon>Viridiplantae</taxon>
        <taxon>Streptophyta</taxon>
        <taxon>Embryophyta</taxon>
        <taxon>Tracheophyta</taxon>
        <taxon>Spermatophyta</taxon>
        <taxon>Magnoliopsida</taxon>
        <taxon>Liliopsida</taxon>
        <taxon>Asparagales</taxon>
        <taxon>Orchidaceae</taxon>
        <taxon>Epidendroideae</taxon>
        <taxon>Malaxideae</taxon>
        <taxon>Dendrobiinae</taxon>
        <taxon>Dendrobium</taxon>
    </lineage>
</organism>
<keyword evidence="2" id="KW-1185">Reference proteome</keyword>
<accession>A0AAV7GFH5</accession>
<dbReference type="AlphaFoldDB" id="A0AAV7GFH5"/>
<reference evidence="1 2" key="1">
    <citation type="journal article" date="2021" name="Hortic Res">
        <title>Chromosome-scale assembly of the Dendrobium chrysotoxum genome enhances the understanding of orchid evolution.</title>
        <authorList>
            <person name="Zhang Y."/>
            <person name="Zhang G.Q."/>
            <person name="Zhang D."/>
            <person name="Liu X.D."/>
            <person name="Xu X.Y."/>
            <person name="Sun W.H."/>
            <person name="Yu X."/>
            <person name="Zhu X."/>
            <person name="Wang Z.W."/>
            <person name="Zhao X."/>
            <person name="Zhong W.Y."/>
            <person name="Chen H."/>
            <person name="Yin W.L."/>
            <person name="Huang T."/>
            <person name="Niu S.C."/>
            <person name="Liu Z.J."/>
        </authorList>
    </citation>
    <scope>NUCLEOTIDE SEQUENCE [LARGE SCALE GENOMIC DNA]</scope>
    <source>
        <strain evidence="1">Lindl</strain>
    </source>
</reference>
<evidence type="ECO:0000313" key="1">
    <source>
        <dbReference type="EMBL" id="KAH0454962.1"/>
    </source>
</evidence>
<dbReference type="EMBL" id="JAGFBR010000015">
    <property type="protein sequence ID" value="KAH0454962.1"/>
    <property type="molecule type" value="Genomic_DNA"/>
</dbReference>
<name>A0AAV7GFH5_DENCH</name>
<comment type="caution">
    <text evidence="1">The sequence shown here is derived from an EMBL/GenBank/DDBJ whole genome shotgun (WGS) entry which is preliminary data.</text>
</comment>
<evidence type="ECO:0000313" key="2">
    <source>
        <dbReference type="Proteomes" id="UP000775213"/>
    </source>
</evidence>
<gene>
    <name evidence="1" type="ORF">IEQ34_016886</name>
</gene>
<sequence>MKNYESLSAHDQAGQWDMVVWERQFSCDMFMRMKWQRNLILKKKWACVSNNCDVKKKKKNMLVCLKNERSRLDESLDALQNSLRTEIMPKKKMTFERRRRTGISVNGRRSSPLWLMGKMGLEENECLQHLNSHAFANTA</sequence>
<proteinExistence type="predicted"/>